<feature type="region of interest" description="Disordered" evidence="1">
    <location>
        <begin position="27"/>
        <end position="50"/>
    </location>
</feature>
<feature type="compositionally biased region" description="Basic and acidic residues" evidence="1">
    <location>
        <begin position="310"/>
        <end position="324"/>
    </location>
</feature>
<dbReference type="Proteomes" id="UP001222325">
    <property type="component" value="Unassembled WGS sequence"/>
</dbReference>
<feature type="compositionally biased region" description="Pro residues" evidence="1">
    <location>
        <begin position="254"/>
        <end position="278"/>
    </location>
</feature>
<feature type="compositionally biased region" description="Acidic residues" evidence="1">
    <location>
        <begin position="157"/>
        <end position="219"/>
    </location>
</feature>
<feature type="region of interest" description="Disordered" evidence="1">
    <location>
        <begin position="428"/>
        <end position="467"/>
    </location>
</feature>
<dbReference type="AlphaFoldDB" id="A0AAD6TV27"/>
<proteinExistence type="predicted"/>
<feature type="compositionally biased region" description="Basic and acidic residues" evidence="1">
    <location>
        <begin position="428"/>
        <end position="440"/>
    </location>
</feature>
<comment type="caution">
    <text evidence="2">The sequence shown here is derived from an EMBL/GenBank/DDBJ whole genome shotgun (WGS) entry which is preliminary data.</text>
</comment>
<name>A0AAD6TV27_9AGAR</name>
<evidence type="ECO:0000313" key="3">
    <source>
        <dbReference type="Proteomes" id="UP001222325"/>
    </source>
</evidence>
<feature type="compositionally biased region" description="Basic and acidic residues" evidence="1">
    <location>
        <begin position="450"/>
        <end position="462"/>
    </location>
</feature>
<accession>A0AAD6TV27</accession>
<feature type="compositionally biased region" description="Pro residues" evidence="1">
    <location>
        <begin position="226"/>
        <end position="241"/>
    </location>
</feature>
<reference evidence="2" key="1">
    <citation type="submission" date="2023-03" db="EMBL/GenBank/DDBJ databases">
        <title>Massive genome expansion in bonnet fungi (Mycena s.s.) driven by repeated elements and novel gene families across ecological guilds.</title>
        <authorList>
            <consortium name="Lawrence Berkeley National Laboratory"/>
            <person name="Harder C.B."/>
            <person name="Miyauchi S."/>
            <person name="Viragh M."/>
            <person name="Kuo A."/>
            <person name="Thoen E."/>
            <person name="Andreopoulos B."/>
            <person name="Lu D."/>
            <person name="Skrede I."/>
            <person name="Drula E."/>
            <person name="Henrissat B."/>
            <person name="Morin E."/>
            <person name="Kohler A."/>
            <person name="Barry K."/>
            <person name="LaButti K."/>
            <person name="Morin E."/>
            <person name="Salamov A."/>
            <person name="Lipzen A."/>
            <person name="Mereny Z."/>
            <person name="Hegedus B."/>
            <person name="Baldrian P."/>
            <person name="Stursova M."/>
            <person name="Weitz H."/>
            <person name="Taylor A."/>
            <person name="Grigoriev I.V."/>
            <person name="Nagy L.G."/>
            <person name="Martin F."/>
            <person name="Kauserud H."/>
        </authorList>
    </citation>
    <scope>NUCLEOTIDE SEQUENCE</scope>
    <source>
        <strain evidence="2">CBHHK173m</strain>
    </source>
</reference>
<evidence type="ECO:0000313" key="2">
    <source>
        <dbReference type="EMBL" id="KAJ7080422.1"/>
    </source>
</evidence>
<evidence type="ECO:0000256" key="1">
    <source>
        <dbReference type="SAM" id="MobiDB-lite"/>
    </source>
</evidence>
<dbReference type="EMBL" id="JARJCN010000055">
    <property type="protein sequence ID" value="KAJ7080422.1"/>
    <property type="molecule type" value="Genomic_DNA"/>
</dbReference>
<protein>
    <submittedName>
        <fullName evidence="2">Uncharacterized protein</fullName>
    </submittedName>
</protein>
<gene>
    <name evidence="2" type="ORF">B0H15DRAFT_486985</name>
</gene>
<organism evidence="2 3">
    <name type="scientific">Mycena belliarum</name>
    <dbReference type="NCBI Taxonomy" id="1033014"/>
    <lineage>
        <taxon>Eukaryota</taxon>
        <taxon>Fungi</taxon>
        <taxon>Dikarya</taxon>
        <taxon>Basidiomycota</taxon>
        <taxon>Agaricomycotina</taxon>
        <taxon>Agaricomycetes</taxon>
        <taxon>Agaricomycetidae</taxon>
        <taxon>Agaricales</taxon>
        <taxon>Marasmiineae</taxon>
        <taxon>Mycenaceae</taxon>
        <taxon>Mycena</taxon>
    </lineage>
</organism>
<sequence length="500" mass="54799">MSTMPVLQQRNADAAAAPLRTKIAQFESKGGVPVPRAGASFGISAPPAVDRAQQRRGLYANRMKDVWVPNVGRTPPTQHIEQEPVVMDEHLPDSPIRPPSPASVAHLDSEEAVMVDSMEPASEEAIEESQVAIDKVEDTFEDPEELVKIFVEGPEEMGEGVAEDSEELVETFIEGSEEMGDGIAEDPDEMGEGIADPEEPVDSVSEDLADSSEWEESALEEVQRAPSPPPPPTKSPIPTLSPDPEESTSVHHPSSPPLPPSPNLPPLPPTGPVEPVDPPHSSKPAPRSGTVPTPRTHRLGQSFSSVVHTRVREPATRRTPDKRLPLPPSPRPRYAGGRTSNADLATLLRRTATLERRLIAGELPASPTQASTRTTMVTVTESTPAPFPPVVQRADLLQIPRQEHHEHHAKAKHTFRNPLGLVRRHKEESVSVTHDEEHTSRKPMGLVRRHKEDSVSGTHDEESTWYTEPAPTTFSSWRKLTSTTRFTRKLDERVATRITS</sequence>
<feature type="region of interest" description="Disordered" evidence="1">
    <location>
        <begin position="157"/>
        <end position="342"/>
    </location>
</feature>
<keyword evidence="3" id="KW-1185">Reference proteome</keyword>